<evidence type="ECO:0000256" key="3">
    <source>
        <dbReference type="ARBA" id="ARBA00022833"/>
    </source>
</evidence>
<protein>
    <submittedName>
        <fullName evidence="5">DNA primase</fullName>
        <ecNumber evidence="5">2.7.7.-</ecNumber>
    </submittedName>
</protein>
<dbReference type="InterPro" id="IPR034154">
    <property type="entry name" value="TOPRIM_DnaG/twinkle"/>
</dbReference>
<dbReference type="AlphaFoldDB" id="A0A6J5DIJ0"/>
<evidence type="ECO:0000259" key="4">
    <source>
        <dbReference type="SMART" id="SM00400"/>
    </source>
</evidence>
<dbReference type="GO" id="GO:0003677">
    <property type="term" value="F:DNA binding"/>
    <property type="evidence" value="ECO:0007669"/>
    <property type="project" value="InterPro"/>
</dbReference>
<dbReference type="RefSeq" id="WP_175110390.1">
    <property type="nucleotide sequence ID" value="NZ_CADIKF010000009.1"/>
</dbReference>
<dbReference type="PANTHER" id="PTHR30313">
    <property type="entry name" value="DNA PRIMASE"/>
    <property type="match status" value="1"/>
</dbReference>
<dbReference type="PANTHER" id="PTHR30313:SF2">
    <property type="entry name" value="DNA PRIMASE"/>
    <property type="match status" value="1"/>
</dbReference>
<proteinExistence type="predicted"/>
<dbReference type="GO" id="GO:0008270">
    <property type="term" value="F:zinc ion binding"/>
    <property type="evidence" value="ECO:0007669"/>
    <property type="project" value="UniProtKB-KW"/>
</dbReference>
<keyword evidence="1" id="KW-0479">Metal-binding</keyword>
<dbReference type="InterPro" id="IPR002694">
    <property type="entry name" value="Znf_CHC2"/>
</dbReference>
<dbReference type="EC" id="2.7.7.-" evidence="5"/>
<keyword evidence="3" id="KW-0862">Zinc</keyword>
<keyword evidence="2" id="KW-0863">Zinc-finger</keyword>
<dbReference type="SMART" id="SM00400">
    <property type="entry name" value="ZnF_CHCC"/>
    <property type="match status" value="1"/>
</dbReference>
<dbReference type="InterPro" id="IPR050219">
    <property type="entry name" value="DnaG_primase"/>
</dbReference>
<evidence type="ECO:0000313" key="5">
    <source>
        <dbReference type="EMBL" id="CAB3753061.1"/>
    </source>
</evidence>
<accession>A0A6J5DIJ0</accession>
<dbReference type="GO" id="GO:0003899">
    <property type="term" value="F:DNA-directed RNA polymerase activity"/>
    <property type="evidence" value="ECO:0007669"/>
    <property type="project" value="InterPro"/>
</dbReference>
<keyword evidence="5" id="KW-0808">Transferase</keyword>
<dbReference type="GO" id="GO:0005737">
    <property type="term" value="C:cytoplasm"/>
    <property type="evidence" value="ECO:0007669"/>
    <property type="project" value="TreeGrafter"/>
</dbReference>
<name>A0A6J5DIJ0_9BURK</name>
<organism evidence="5 6">
    <name type="scientific">Paraburkholderia solisilvae</name>
    <dbReference type="NCBI Taxonomy" id="624376"/>
    <lineage>
        <taxon>Bacteria</taxon>
        <taxon>Pseudomonadati</taxon>
        <taxon>Pseudomonadota</taxon>
        <taxon>Betaproteobacteria</taxon>
        <taxon>Burkholderiales</taxon>
        <taxon>Burkholderiaceae</taxon>
        <taxon>Paraburkholderia</taxon>
    </lineage>
</organism>
<reference evidence="5 6" key="1">
    <citation type="submission" date="2020-04" db="EMBL/GenBank/DDBJ databases">
        <authorList>
            <person name="De Canck E."/>
        </authorList>
    </citation>
    <scope>NUCLEOTIDE SEQUENCE [LARGE SCALE GENOMIC DNA]</scope>
    <source>
        <strain evidence="5 6">LMG 29739</strain>
    </source>
</reference>
<sequence length="999" mass="110342">MTVDAQIRDRAKHTDLASLVERCGIKLTKQGANHVGLCPFHNENSPSFNIFPDGGYKCFGCGAGGGDAIQFVREFEGVGFPEAVRKLVGNLPADTAPRAKRDIEREEPEQEWLPMAVVPDSAPLPMDTLNRKIDGKWHKLVASTRWEYHNADGSLIGYVYRFDKPGGGKEVMPQVYCTNMVSGNGEMAWRWMSFPKPRPLYGLEKLARNPKAQVLIVEGEKACDAAQAHFKDAGIPEDNLVVVSWPGGGKAVKHVDWSPLRGRRVVLWPDADLKTYIDKHPKAGELMPFEEQPGTVAMFDVLEAVREHSGEVKFVTPPADVPDGWDLADPFPEGFDLKKHAKTARVVHDTVTVVLAKTADVLALAAREFGAIDDGATLNAPGVGSRGTYYFKFDTYGEDVASSVAAARKAHPKAHIYVIAEPGDEQAARDAADAHDAEAEILIEQAGGPFETWAAYFEAARAARVATRNAMSKTADAVRDAAQVVEQASAAVSSSTVSDAAREIGDAIAWRLSKALGVDERDERLGIDLAAIDRMIGGSFWSGGKSKLFMLNEAQTLNQFVAGDAYRFLTRACGSPVDAKAVAEMTEQYVSANNLDKAEEKEVRRATAAAAESVIVDHLKYHNQREKVEWRCDMFASNAHMHLREDTARVVLMHKPFEVRGGYEQAIIDDYKQHFTRFDEFLKFLVQSRFALDRKKCYLWILADSDWGKGFLLGVLRELRLTVETSMAEIEAMLEGKPVGRSPEEFKRAFALVVDEFKVVKSELKSLQSEISLSPKNQLSSSVEVFAKIFLSAESVASLVTENGVEDQFANRMSIFAERGTLESRPLYEEVGNPRYFESVLNYTAETLNRLVAEMQAFGRLESQDGAQRWIKSFIAEHGIDTVYERFSDSLPNVAAEVLAWLYAESGRLQNDAGHFYLSSANKVLDTYLYEHFDASEVHAYRRRKPEILRLLSVDGKGAHTHRVGGAPRMCVVVMPPGSSGVELSAAKAAVRSGVNETF</sequence>
<dbReference type="Gene3D" id="3.90.580.10">
    <property type="entry name" value="Zinc finger, CHC2-type domain"/>
    <property type="match status" value="1"/>
</dbReference>
<evidence type="ECO:0000256" key="1">
    <source>
        <dbReference type="ARBA" id="ARBA00022723"/>
    </source>
</evidence>
<dbReference type="Proteomes" id="UP000494329">
    <property type="component" value="Unassembled WGS sequence"/>
</dbReference>
<dbReference type="EMBL" id="CADIKF010000009">
    <property type="protein sequence ID" value="CAB3753061.1"/>
    <property type="molecule type" value="Genomic_DNA"/>
</dbReference>
<dbReference type="Pfam" id="PF01807">
    <property type="entry name" value="Zn_ribbon_DnaG"/>
    <property type="match status" value="1"/>
</dbReference>
<feature type="domain" description="Zinc finger CHC2-type" evidence="4">
    <location>
        <begin position="34"/>
        <end position="88"/>
    </location>
</feature>
<gene>
    <name evidence="5" type="primary">dnaG_1</name>
    <name evidence="5" type="ORF">LMG29739_01656</name>
</gene>
<keyword evidence="5" id="KW-0548">Nucleotidyltransferase</keyword>
<evidence type="ECO:0000256" key="2">
    <source>
        <dbReference type="ARBA" id="ARBA00022771"/>
    </source>
</evidence>
<evidence type="ECO:0000313" key="6">
    <source>
        <dbReference type="Proteomes" id="UP000494329"/>
    </source>
</evidence>
<dbReference type="InterPro" id="IPR036977">
    <property type="entry name" value="DNA_primase_Znf_CHC2"/>
</dbReference>
<dbReference type="GO" id="GO:0006269">
    <property type="term" value="P:DNA replication, synthesis of primer"/>
    <property type="evidence" value="ECO:0007669"/>
    <property type="project" value="TreeGrafter"/>
</dbReference>
<dbReference type="CDD" id="cd01029">
    <property type="entry name" value="TOPRIM_primases"/>
    <property type="match status" value="1"/>
</dbReference>
<keyword evidence="6" id="KW-1185">Reference proteome</keyword>
<dbReference type="SUPFAM" id="SSF57783">
    <property type="entry name" value="Zinc beta-ribbon"/>
    <property type="match status" value="1"/>
</dbReference>